<organism evidence="1 3">
    <name type="scientific">Mycobacterium tuberculosis</name>
    <dbReference type="NCBI Taxonomy" id="1773"/>
    <lineage>
        <taxon>Bacteria</taxon>
        <taxon>Bacillati</taxon>
        <taxon>Actinomycetota</taxon>
        <taxon>Actinomycetes</taxon>
        <taxon>Mycobacteriales</taxon>
        <taxon>Mycobacteriaceae</taxon>
        <taxon>Mycobacterium</taxon>
        <taxon>Mycobacterium tuberculosis complex</taxon>
    </lineage>
</organism>
<reference evidence="3 4" key="1">
    <citation type="submission" date="2015-03" db="EMBL/GenBank/DDBJ databases">
        <authorList>
            <consortium name="Pathogen Informatics"/>
        </authorList>
    </citation>
    <scope>NUCLEOTIDE SEQUENCE [LARGE SCALE GENOMIC DNA]</scope>
    <source>
        <strain evidence="1 3">D00501624</strain>
        <strain evidence="2 4">M09401471</strain>
    </source>
</reference>
<evidence type="ECO:0000313" key="3">
    <source>
        <dbReference type="Proteomes" id="UP000039217"/>
    </source>
</evidence>
<protein>
    <submittedName>
        <fullName evidence="1">Uncharacterized protein</fullName>
    </submittedName>
</protein>
<name>A0A655DRX9_MYCTX</name>
<evidence type="ECO:0000313" key="2">
    <source>
        <dbReference type="EMBL" id="COW18382.1"/>
    </source>
</evidence>
<proteinExistence type="predicted"/>
<dbReference type="Proteomes" id="UP000044938">
    <property type="component" value="Unassembled WGS sequence"/>
</dbReference>
<dbReference type="EMBL" id="CSAJ01000220">
    <property type="protein sequence ID" value="COW18382.1"/>
    <property type="molecule type" value="Genomic_DNA"/>
</dbReference>
<accession>A0A655DRX9</accession>
<gene>
    <name evidence="1" type="ORF">ERS007661_01214</name>
    <name evidence="2" type="ORF">ERS007720_01939</name>
</gene>
<dbReference type="AlphaFoldDB" id="A0A655DRX9"/>
<sequence length="159" mass="16586">MVPLKKPCCARLTKLLTVHGDSLLASIRPMLPWLVTMLTLTWAGSVGTLPVRGNLTGLTALSGDGGYWQLAPRLADGLNGGSGGAVAACGGLVEAESVGVADVVLWWSSLLTTTVTTTATITATAASEPPTIVKMRRRLACLARRSSCRSSLRLAVARR</sequence>
<evidence type="ECO:0000313" key="4">
    <source>
        <dbReference type="Proteomes" id="UP000044938"/>
    </source>
</evidence>
<dbReference type="Proteomes" id="UP000039217">
    <property type="component" value="Unassembled WGS sequence"/>
</dbReference>
<dbReference type="EMBL" id="CQQC01000313">
    <property type="protein sequence ID" value="CNU81373.1"/>
    <property type="molecule type" value="Genomic_DNA"/>
</dbReference>
<evidence type="ECO:0000313" key="1">
    <source>
        <dbReference type="EMBL" id="CNU81373.1"/>
    </source>
</evidence>